<evidence type="ECO:0000256" key="1">
    <source>
        <dbReference type="ARBA" id="ARBA00001968"/>
    </source>
</evidence>
<reference evidence="8 9" key="1">
    <citation type="submission" date="2017-09" db="EMBL/GenBank/DDBJ databases">
        <title>Depth-based differentiation of microbial function through sediment-hosted aquifers and enrichment of novel symbionts in the deep terrestrial subsurface.</title>
        <authorList>
            <person name="Probst A.J."/>
            <person name="Ladd B."/>
            <person name="Jarett J.K."/>
            <person name="Geller-Mcgrath D.E."/>
            <person name="Sieber C.M."/>
            <person name="Emerson J.B."/>
            <person name="Anantharaman K."/>
            <person name="Thomas B.C."/>
            <person name="Malmstrom R."/>
            <person name="Stieglmeier M."/>
            <person name="Klingl A."/>
            <person name="Woyke T."/>
            <person name="Ryan C.M."/>
            <person name="Banfield J.F."/>
        </authorList>
    </citation>
    <scope>NUCLEOTIDE SEQUENCE [LARGE SCALE GENOMIC DNA]</scope>
    <source>
        <strain evidence="8">CG_4_10_14_3_um_filter_34_13</strain>
    </source>
</reference>
<dbReference type="GO" id="GO:0006281">
    <property type="term" value="P:DNA repair"/>
    <property type="evidence" value="ECO:0007669"/>
    <property type="project" value="UniProtKB-KW"/>
</dbReference>
<dbReference type="InterPro" id="IPR029319">
    <property type="entry name" value="DNA_ligase_OB"/>
</dbReference>
<dbReference type="Gene3D" id="2.40.50.140">
    <property type="entry name" value="Nucleic acid-binding proteins"/>
    <property type="match status" value="1"/>
</dbReference>
<evidence type="ECO:0000313" key="8">
    <source>
        <dbReference type="EMBL" id="PIY31302.1"/>
    </source>
</evidence>
<comment type="catalytic activity">
    <reaction evidence="6">
        <text>ATP + (deoxyribonucleotide)n-3'-hydroxyl + 5'-phospho-(deoxyribonucleotide)m = (deoxyribonucleotide)n+m + AMP + diphosphate.</text>
        <dbReference type="EC" id="6.5.1.1"/>
    </reaction>
</comment>
<sequence>HLTSCVQFVPYDVCNNMEEVYACLKLYLELGYEGLVVKNPRSLYETKRSTNWLKYKPMKSDIYSIIGYNQEVDKDGFVKNSLGSIICSTQEGEEFSVGSGFTALQRNSYWADKKYLIGRSIKVKYQELSKDRKVPRHPVVLEII</sequence>
<evidence type="ECO:0000259" key="7">
    <source>
        <dbReference type="PROSITE" id="PS50160"/>
    </source>
</evidence>
<evidence type="ECO:0000256" key="5">
    <source>
        <dbReference type="ARBA" id="ARBA00023204"/>
    </source>
</evidence>
<dbReference type="InterPro" id="IPR050326">
    <property type="entry name" value="NAD_dep_DNA_ligaseB"/>
</dbReference>
<accession>A0A2M7PLS8</accession>
<dbReference type="SUPFAM" id="SSF50249">
    <property type="entry name" value="Nucleic acid-binding proteins"/>
    <property type="match status" value="1"/>
</dbReference>
<dbReference type="Pfam" id="PF14743">
    <property type="entry name" value="DNA_ligase_OB_2"/>
    <property type="match status" value="1"/>
</dbReference>
<dbReference type="Gene3D" id="3.30.470.30">
    <property type="entry name" value="DNA ligase/mRNA capping enzyme"/>
    <property type="match status" value="1"/>
</dbReference>
<dbReference type="Pfam" id="PF01068">
    <property type="entry name" value="DNA_ligase_A_M"/>
    <property type="match status" value="1"/>
</dbReference>
<keyword evidence="4" id="KW-0227">DNA damage</keyword>
<dbReference type="GO" id="GO:0005524">
    <property type="term" value="F:ATP binding"/>
    <property type="evidence" value="ECO:0007669"/>
    <property type="project" value="InterPro"/>
</dbReference>
<dbReference type="PROSITE" id="PS00333">
    <property type="entry name" value="DNA_LIGASE_A2"/>
    <property type="match status" value="1"/>
</dbReference>
<dbReference type="GO" id="GO:0003910">
    <property type="term" value="F:DNA ligase (ATP) activity"/>
    <property type="evidence" value="ECO:0007669"/>
    <property type="project" value="UniProtKB-EC"/>
</dbReference>
<name>A0A2M7PLS8_9BACT</name>
<dbReference type="InterPro" id="IPR012310">
    <property type="entry name" value="DNA_ligase_ATP-dep_cent"/>
</dbReference>
<evidence type="ECO:0000256" key="2">
    <source>
        <dbReference type="ARBA" id="ARBA00022598"/>
    </source>
</evidence>
<feature type="domain" description="ATP-dependent DNA ligase family profile" evidence="7">
    <location>
        <begin position="1"/>
        <end position="57"/>
    </location>
</feature>
<dbReference type="PANTHER" id="PTHR47810">
    <property type="entry name" value="DNA LIGASE"/>
    <property type="match status" value="1"/>
</dbReference>
<feature type="non-terminal residue" evidence="8">
    <location>
        <position position="1"/>
    </location>
</feature>
<dbReference type="PROSITE" id="PS50160">
    <property type="entry name" value="DNA_LIGASE_A3"/>
    <property type="match status" value="1"/>
</dbReference>
<proteinExistence type="predicted"/>
<dbReference type="AlphaFoldDB" id="A0A2M7PLS8"/>
<comment type="cofactor">
    <cofactor evidence="1">
        <name>a divalent metal cation</name>
        <dbReference type="ChEBI" id="CHEBI:60240"/>
    </cofactor>
</comment>
<protein>
    <recommendedName>
        <fullName evidence="7">ATP-dependent DNA ligase family profile domain-containing protein</fullName>
    </recommendedName>
</protein>
<dbReference type="Proteomes" id="UP000230646">
    <property type="component" value="Unassembled WGS sequence"/>
</dbReference>
<dbReference type="InterPro" id="IPR012340">
    <property type="entry name" value="NA-bd_OB-fold"/>
</dbReference>
<dbReference type="GO" id="GO:0006260">
    <property type="term" value="P:DNA replication"/>
    <property type="evidence" value="ECO:0007669"/>
    <property type="project" value="UniProtKB-KW"/>
</dbReference>
<dbReference type="CDD" id="cd08041">
    <property type="entry name" value="OBF_kDNA_ligase_like"/>
    <property type="match status" value="1"/>
</dbReference>
<evidence type="ECO:0000256" key="6">
    <source>
        <dbReference type="ARBA" id="ARBA00034003"/>
    </source>
</evidence>
<dbReference type="GO" id="GO:0006310">
    <property type="term" value="P:DNA recombination"/>
    <property type="evidence" value="ECO:0007669"/>
    <property type="project" value="InterPro"/>
</dbReference>
<comment type="caution">
    <text evidence="8">The sequence shown here is derived from an EMBL/GenBank/DDBJ whole genome shotgun (WGS) entry which is preliminary data.</text>
</comment>
<keyword evidence="5" id="KW-0234">DNA repair</keyword>
<organism evidence="8 9">
    <name type="scientific">Candidatus Infernicultor aquiphilus</name>
    <dbReference type="NCBI Taxonomy" id="1805029"/>
    <lineage>
        <taxon>Bacteria</taxon>
        <taxon>Pseudomonadati</taxon>
        <taxon>Atribacterota</taxon>
        <taxon>Candidatus Phoenicimicrobiia</taxon>
        <taxon>Candidatus Pheonicimicrobiales</taxon>
        <taxon>Candidatus Phoenicimicrobiaceae</taxon>
        <taxon>Candidatus Infernicultor</taxon>
    </lineage>
</organism>
<keyword evidence="3" id="KW-0235">DNA replication</keyword>
<dbReference type="EMBL" id="PFKO01000356">
    <property type="protein sequence ID" value="PIY31302.1"/>
    <property type="molecule type" value="Genomic_DNA"/>
</dbReference>
<evidence type="ECO:0000256" key="3">
    <source>
        <dbReference type="ARBA" id="ARBA00022705"/>
    </source>
</evidence>
<evidence type="ECO:0000313" key="9">
    <source>
        <dbReference type="Proteomes" id="UP000230646"/>
    </source>
</evidence>
<evidence type="ECO:0000256" key="4">
    <source>
        <dbReference type="ARBA" id="ARBA00022763"/>
    </source>
</evidence>
<dbReference type="PANTHER" id="PTHR47810:SF1">
    <property type="entry name" value="DNA LIGASE B"/>
    <property type="match status" value="1"/>
</dbReference>
<gene>
    <name evidence="8" type="ORF">COZ07_09765</name>
</gene>
<dbReference type="InterPro" id="IPR016059">
    <property type="entry name" value="DNA_ligase_ATP-dep_CS"/>
</dbReference>
<keyword evidence="2" id="KW-0436">Ligase</keyword>